<dbReference type="PANTHER" id="PTHR38696">
    <property type="entry name" value="MEDIATOR OF RNA POLYMERASE II TRANSCRIPTION SUBUNIT 13"/>
    <property type="match status" value="1"/>
</dbReference>
<evidence type="ECO:0000256" key="1">
    <source>
        <dbReference type="SAM" id="MobiDB-lite"/>
    </source>
</evidence>
<sequence>MLAPPPPGAYVPSSAGPHAMQLEQGRAPRPRRLQPERSGTDPSGKPLKSAMKKPGRADPANLHRPRTVPVMDNDTYFTRPSELKPAPSNMSRGRSMSESKRPRATSLSRPRSRSQSRRNLTPGHLFLSFSGTSRFNIASVVYQDTVDTVRERVLTMWPDGVIFQTYRDDTNEFLVQFSGNPWTARSSLGLMAMKLILELFAVLARQGYTCTSVIDTVSSPRLVFSLGLPDLSAEFAMLVFSSGRRKIKLVNQPHQLCDSLTEVLRESFPRRIRSAAWDDNDMYKIEMSRLDFDHIADFMVAIILEHTTNSGFKLEGTIPLANSGFWGLIHGRKELWVFRRLPSHDT</sequence>
<feature type="region of interest" description="Disordered" evidence="1">
    <location>
        <begin position="1"/>
        <end position="120"/>
    </location>
</feature>
<evidence type="ECO:0000313" key="2">
    <source>
        <dbReference type="EMBL" id="THH03831.1"/>
    </source>
</evidence>
<dbReference type="EMBL" id="SGPK01000407">
    <property type="protein sequence ID" value="THH03831.1"/>
    <property type="molecule type" value="Genomic_DNA"/>
</dbReference>
<organism evidence="2 3">
    <name type="scientific">Phellinidium pouzarii</name>
    <dbReference type="NCBI Taxonomy" id="167371"/>
    <lineage>
        <taxon>Eukaryota</taxon>
        <taxon>Fungi</taxon>
        <taxon>Dikarya</taxon>
        <taxon>Basidiomycota</taxon>
        <taxon>Agaricomycotina</taxon>
        <taxon>Agaricomycetes</taxon>
        <taxon>Hymenochaetales</taxon>
        <taxon>Hymenochaetaceae</taxon>
        <taxon>Phellinidium</taxon>
    </lineage>
</organism>
<keyword evidence="3" id="KW-1185">Reference proteome</keyword>
<dbReference type="AlphaFoldDB" id="A0A4S4KZD4"/>
<protein>
    <submittedName>
        <fullName evidence="2">Uncharacterized protein</fullName>
    </submittedName>
</protein>
<gene>
    <name evidence="2" type="ORF">EW145_g5976</name>
</gene>
<accession>A0A4S4KZD4</accession>
<dbReference type="OrthoDB" id="3255427at2759"/>
<name>A0A4S4KZD4_9AGAM</name>
<reference evidence="2 3" key="1">
    <citation type="submission" date="2019-02" db="EMBL/GenBank/DDBJ databases">
        <title>Genome sequencing of the rare red list fungi Phellinidium pouzarii.</title>
        <authorList>
            <person name="Buettner E."/>
            <person name="Kellner H."/>
        </authorList>
    </citation>
    <scope>NUCLEOTIDE SEQUENCE [LARGE SCALE GENOMIC DNA]</scope>
    <source>
        <strain evidence="2 3">DSM 108285</strain>
    </source>
</reference>
<evidence type="ECO:0000313" key="3">
    <source>
        <dbReference type="Proteomes" id="UP000308199"/>
    </source>
</evidence>
<dbReference type="Proteomes" id="UP000308199">
    <property type="component" value="Unassembled WGS sequence"/>
</dbReference>
<proteinExistence type="predicted"/>
<comment type="caution">
    <text evidence="2">The sequence shown here is derived from an EMBL/GenBank/DDBJ whole genome shotgun (WGS) entry which is preliminary data.</text>
</comment>
<dbReference type="PANTHER" id="PTHR38696:SF1">
    <property type="entry name" value="MEDIATOR OF RNA POLYMERASE II TRANSCRIPTION SUBUNIT 13"/>
    <property type="match status" value="1"/>
</dbReference>